<evidence type="ECO:0000256" key="1">
    <source>
        <dbReference type="SAM" id="Phobius"/>
    </source>
</evidence>
<proteinExistence type="predicted"/>
<gene>
    <name evidence="2" type="ORF">LH440_04560</name>
</gene>
<evidence type="ECO:0000313" key="2">
    <source>
        <dbReference type="EMBL" id="MCG9025181.1"/>
    </source>
</evidence>
<dbReference type="AlphaFoldDB" id="A0ABD4SPS2"/>
<name>A0ABD4SPS2_9NEIS</name>
<keyword evidence="1" id="KW-0472">Membrane</keyword>
<accession>A0ABD4SPS2</accession>
<keyword evidence="1" id="KW-1133">Transmembrane helix</keyword>
<organism evidence="2 3">
    <name type="scientific">Laribacter hongkongensis</name>
    <dbReference type="NCBI Taxonomy" id="168471"/>
    <lineage>
        <taxon>Bacteria</taxon>
        <taxon>Pseudomonadati</taxon>
        <taxon>Pseudomonadota</taxon>
        <taxon>Betaproteobacteria</taxon>
        <taxon>Neisseriales</taxon>
        <taxon>Aquaspirillaceae</taxon>
        <taxon>Laribacter</taxon>
    </lineage>
</organism>
<dbReference type="Proteomes" id="UP001200247">
    <property type="component" value="Unassembled WGS sequence"/>
</dbReference>
<dbReference type="GeneID" id="75108752"/>
<sequence>MGEIIKQRAHEPSSAAGMAALLLGLANTATGVGQIILYGAGAISAVAAVLLPEWRMGRRRGE</sequence>
<evidence type="ECO:0000313" key="3">
    <source>
        <dbReference type="Proteomes" id="UP001200247"/>
    </source>
</evidence>
<reference evidence="2 3" key="1">
    <citation type="submission" date="2021-10" db="EMBL/GenBank/DDBJ databases">
        <title>Whole-genome sequencing analysis of Laribacter hongkongensis: virulence gene profiles, carbohydrate-active enzyme prediction, and antimicrobial resistance characterization.</title>
        <authorList>
            <person name="Yuan P."/>
            <person name="Zhan Y."/>
            <person name="Chen D."/>
        </authorList>
    </citation>
    <scope>NUCLEOTIDE SEQUENCE [LARGE SCALE GENOMIC DNA]</scope>
    <source>
        <strain evidence="2 3">W67</strain>
    </source>
</reference>
<keyword evidence="1" id="KW-0812">Transmembrane</keyword>
<protein>
    <submittedName>
        <fullName evidence="2">Uncharacterized protein</fullName>
    </submittedName>
</protein>
<feature type="transmembrane region" description="Helical" evidence="1">
    <location>
        <begin position="35"/>
        <end position="54"/>
    </location>
</feature>
<dbReference type="EMBL" id="JAJAXM010000005">
    <property type="protein sequence ID" value="MCG9025181.1"/>
    <property type="molecule type" value="Genomic_DNA"/>
</dbReference>
<dbReference type="RefSeq" id="WP_027823390.1">
    <property type="nucleotide sequence ID" value="NZ_JAJAXM010000005.1"/>
</dbReference>
<comment type="caution">
    <text evidence="2">The sequence shown here is derived from an EMBL/GenBank/DDBJ whole genome shotgun (WGS) entry which is preliminary data.</text>
</comment>